<dbReference type="CDD" id="cd07323">
    <property type="entry name" value="LAM"/>
    <property type="match status" value="1"/>
</dbReference>
<feature type="compositionally biased region" description="Basic and acidic residues" evidence="3">
    <location>
        <begin position="138"/>
        <end position="151"/>
    </location>
</feature>
<feature type="compositionally biased region" description="Basic and acidic residues" evidence="3">
    <location>
        <begin position="398"/>
        <end position="418"/>
    </location>
</feature>
<protein>
    <recommendedName>
        <fullName evidence="4">HTH La-type RNA-binding domain-containing protein</fullName>
    </recommendedName>
</protein>
<feature type="compositionally biased region" description="Gly residues" evidence="3">
    <location>
        <begin position="365"/>
        <end position="379"/>
    </location>
</feature>
<keyword evidence="1 2" id="KW-0694">RNA-binding</keyword>
<feature type="compositionally biased region" description="Low complexity" evidence="3">
    <location>
        <begin position="83"/>
        <end position="108"/>
    </location>
</feature>
<feature type="compositionally biased region" description="Polar residues" evidence="3">
    <location>
        <begin position="898"/>
        <end position="909"/>
    </location>
</feature>
<feature type="compositionally biased region" description="Basic and acidic residues" evidence="3">
    <location>
        <begin position="236"/>
        <end position="285"/>
    </location>
</feature>
<dbReference type="PROSITE" id="PS50961">
    <property type="entry name" value="HTH_LA"/>
    <property type="match status" value="1"/>
</dbReference>
<dbReference type="PANTHER" id="PTHR22792">
    <property type="entry name" value="LUPUS LA PROTEIN-RELATED"/>
    <property type="match status" value="1"/>
</dbReference>
<dbReference type="AlphaFoldDB" id="A0A6G1JMC3"/>
<feature type="compositionally biased region" description="Basic and acidic residues" evidence="3">
    <location>
        <begin position="482"/>
        <end position="496"/>
    </location>
</feature>
<dbReference type="GO" id="GO:0005829">
    <property type="term" value="C:cytosol"/>
    <property type="evidence" value="ECO:0007669"/>
    <property type="project" value="TreeGrafter"/>
</dbReference>
<feature type="compositionally biased region" description="Polar residues" evidence="3">
    <location>
        <begin position="66"/>
        <end position="78"/>
    </location>
</feature>
<dbReference type="InterPro" id="IPR036388">
    <property type="entry name" value="WH-like_DNA-bd_sf"/>
</dbReference>
<feature type="compositionally biased region" description="Polar residues" evidence="3">
    <location>
        <begin position="572"/>
        <end position="599"/>
    </location>
</feature>
<feature type="compositionally biased region" description="Basic and acidic residues" evidence="3">
    <location>
        <begin position="162"/>
        <end position="175"/>
    </location>
</feature>
<dbReference type="Proteomes" id="UP000799291">
    <property type="component" value="Unassembled WGS sequence"/>
</dbReference>
<feature type="domain" description="HTH La-type RNA-binding" evidence="4">
    <location>
        <begin position="666"/>
        <end position="760"/>
    </location>
</feature>
<dbReference type="EMBL" id="MU005570">
    <property type="protein sequence ID" value="KAF2691370.1"/>
    <property type="molecule type" value="Genomic_DNA"/>
</dbReference>
<feature type="region of interest" description="Disordered" evidence="3">
    <location>
        <begin position="887"/>
        <end position="956"/>
    </location>
</feature>
<evidence type="ECO:0000313" key="5">
    <source>
        <dbReference type="EMBL" id="KAF2691370.1"/>
    </source>
</evidence>
<keyword evidence="6" id="KW-1185">Reference proteome</keyword>
<feature type="compositionally biased region" description="Polar residues" evidence="3">
    <location>
        <begin position="457"/>
        <end position="471"/>
    </location>
</feature>
<organism evidence="5 6">
    <name type="scientific">Lentithecium fluviatile CBS 122367</name>
    <dbReference type="NCBI Taxonomy" id="1168545"/>
    <lineage>
        <taxon>Eukaryota</taxon>
        <taxon>Fungi</taxon>
        <taxon>Dikarya</taxon>
        <taxon>Ascomycota</taxon>
        <taxon>Pezizomycotina</taxon>
        <taxon>Dothideomycetes</taxon>
        <taxon>Pleosporomycetidae</taxon>
        <taxon>Pleosporales</taxon>
        <taxon>Massarineae</taxon>
        <taxon>Lentitheciaceae</taxon>
        <taxon>Lentithecium</taxon>
    </lineage>
</organism>
<feature type="compositionally biased region" description="Low complexity" evidence="3">
    <location>
        <begin position="202"/>
        <end position="235"/>
    </location>
</feature>
<reference evidence="5" key="1">
    <citation type="journal article" date="2020" name="Stud. Mycol.">
        <title>101 Dothideomycetes genomes: a test case for predicting lifestyles and emergence of pathogens.</title>
        <authorList>
            <person name="Haridas S."/>
            <person name="Albert R."/>
            <person name="Binder M."/>
            <person name="Bloem J."/>
            <person name="Labutti K."/>
            <person name="Salamov A."/>
            <person name="Andreopoulos B."/>
            <person name="Baker S."/>
            <person name="Barry K."/>
            <person name="Bills G."/>
            <person name="Bluhm B."/>
            <person name="Cannon C."/>
            <person name="Castanera R."/>
            <person name="Culley D."/>
            <person name="Daum C."/>
            <person name="Ezra D."/>
            <person name="Gonzalez J."/>
            <person name="Henrissat B."/>
            <person name="Kuo A."/>
            <person name="Liang C."/>
            <person name="Lipzen A."/>
            <person name="Lutzoni F."/>
            <person name="Magnuson J."/>
            <person name="Mondo S."/>
            <person name="Nolan M."/>
            <person name="Ohm R."/>
            <person name="Pangilinan J."/>
            <person name="Park H.-J."/>
            <person name="Ramirez L."/>
            <person name="Alfaro M."/>
            <person name="Sun H."/>
            <person name="Tritt A."/>
            <person name="Yoshinaga Y."/>
            <person name="Zwiers L.-H."/>
            <person name="Turgeon B."/>
            <person name="Goodwin S."/>
            <person name="Spatafora J."/>
            <person name="Crous P."/>
            <person name="Grigoriev I."/>
        </authorList>
    </citation>
    <scope>NUCLEOTIDE SEQUENCE</scope>
    <source>
        <strain evidence="5">CBS 122367</strain>
    </source>
</reference>
<feature type="region of interest" description="Disordered" evidence="3">
    <location>
        <begin position="834"/>
        <end position="875"/>
    </location>
</feature>
<feature type="compositionally biased region" description="Polar residues" evidence="3">
    <location>
        <begin position="117"/>
        <end position="137"/>
    </location>
</feature>
<dbReference type="SMART" id="SM00715">
    <property type="entry name" value="LA"/>
    <property type="match status" value="1"/>
</dbReference>
<dbReference type="GO" id="GO:0045727">
    <property type="term" value="P:positive regulation of translation"/>
    <property type="evidence" value="ECO:0007669"/>
    <property type="project" value="TreeGrafter"/>
</dbReference>
<dbReference type="SMART" id="SM00684">
    <property type="entry name" value="DM15"/>
    <property type="match status" value="2"/>
</dbReference>
<dbReference type="GO" id="GO:0048255">
    <property type="term" value="P:mRNA stabilization"/>
    <property type="evidence" value="ECO:0007669"/>
    <property type="project" value="InterPro"/>
</dbReference>
<name>A0A6G1JMC3_9PLEO</name>
<dbReference type="OrthoDB" id="340227at2759"/>
<dbReference type="GO" id="GO:0010494">
    <property type="term" value="C:cytoplasmic stress granule"/>
    <property type="evidence" value="ECO:0007669"/>
    <property type="project" value="TreeGrafter"/>
</dbReference>
<evidence type="ECO:0000256" key="1">
    <source>
        <dbReference type="ARBA" id="ARBA00022884"/>
    </source>
</evidence>
<dbReference type="SUPFAM" id="SSF46785">
    <property type="entry name" value="Winged helix' DNA-binding domain"/>
    <property type="match status" value="1"/>
</dbReference>
<dbReference type="Pfam" id="PF05383">
    <property type="entry name" value="La"/>
    <property type="match status" value="1"/>
</dbReference>
<dbReference type="GO" id="GO:0000339">
    <property type="term" value="F:RNA cap binding"/>
    <property type="evidence" value="ECO:0007669"/>
    <property type="project" value="InterPro"/>
</dbReference>
<dbReference type="InterPro" id="IPR045180">
    <property type="entry name" value="La_dom_prot"/>
</dbReference>
<accession>A0A6G1JMC3</accession>
<dbReference type="Gene3D" id="1.10.10.10">
    <property type="entry name" value="Winged helix-like DNA-binding domain superfamily/Winged helix DNA-binding domain"/>
    <property type="match status" value="1"/>
</dbReference>
<sequence length="1123" mass="121628">MAATFSYAQAAKGLSSGPTSSAAPSKPSSGSTTPAKETLPSTTSAAAAVMSWADDAESNDTRSEKTSSSYEPRTQQQAAAPKAGTASLTSAASLVSSPDLGASSSSTVTKDDDVSSIPNTSSDSTWENKSQASTSVEKSVDSVDKISENASEKAFGGASGKSPEKGKRKNAERAPAKPLQEAPIPVVNIWKQRAESAKAKPKVSPAKPVAIANSSPQSSTSTAKQATAASTAYASEPKEKVTASEGRVKGREEEKTNQARKDSKPEADLDKTRGMTKGRQQEKEAQLASTPVPLPPNRDQEAWPTPETALDEDRKKAQDKPEKERKDSSASKPSGKKEWVNMAITPNVIFNTPLPNAAGSRRGGRGTARGGAQSGGRAGGFNAEKDGSAPVSMANGDQPKRGRPDGFIREVSPKEKRNVSAGPLPSKEKPTTINGEKLAKVAASEVDAPSGRPSVIPDSNGQLPGQSNTFPRQYASRVGKGRRGDFNGQERRKDGESVSPTKENGIHHERRTSTATQTDAPDDERRTSNPQDGQPPHQSKRGSNDRQFGSFSGRDRNRGGARGGRGNYQNGHQYTNGHVPSMKNSSTYPGPLSPTSFNPDPNAYFAPPPGRFRNGPRSQSVTESMYRMPGQYSGPQQVPPIQTYVNGMYDFPMVQPMSAVPYGSYGMDHHTLFSMVSTQLEYYFSLENLCKDMYLRKQMDSKGFVFFSVIAGFNRIKQLTTDPDLIKLVCYQSRNIEFRIGNDGKERLRLREGWEQWVLPMAQRDSLAQNDGPDELYNPPIPHPPGFDQNGLPRYPEIPAGSPTAPVPFGNQGLYPAVNGFHPGAPAHVTMQTNDNPTNGATAEGVNGTAIPNGHPIDTSSKAVSGEPDSFSDEQVESLTVVVRKQDQSHLPALPPSVTRTFSNGSLDSRSGVPDDPEKVAGRQASLLANGTGPSLGVKSQDPDQPRGDPSPFAPTSALTPVRLYWVKDNDAPVDFVPPDSTHESYYLLRSKALQQRQHTTPGCCPHDMDVLYQFWSHFLIRNFNTRMYDEFRHFAFEDAANNSSEVGLTNLIKFYGESLLSPETLIRERVARDYVELVQSENEQRRPAFSQLQSAFRNSSLDPRNRSRIGDLLDVELRNSLE</sequence>
<dbReference type="Pfam" id="PF21071">
    <property type="entry name" value="LARP1_HEAT"/>
    <property type="match status" value="1"/>
</dbReference>
<dbReference type="PANTHER" id="PTHR22792:SF132">
    <property type="entry name" value="LA-RELATED PROTEIN 1"/>
    <property type="match status" value="1"/>
</dbReference>
<gene>
    <name evidence="5" type="ORF">K458DRAFT_382932</name>
</gene>
<evidence type="ECO:0000256" key="3">
    <source>
        <dbReference type="SAM" id="MobiDB-lite"/>
    </source>
</evidence>
<feature type="region of interest" description="Disordered" evidence="3">
    <location>
        <begin position="1"/>
        <end position="620"/>
    </location>
</feature>
<feature type="compositionally biased region" description="Basic and acidic residues" evidence="3">
    <location>
        <begin position="311"/>
        <end position="339"/>
    </location>
</feature>
<dbReference type="InterPro" id="IPR006607">
    <property type="entry name" value="DM15"/>
</dbReference>
<evidence type="ECO:0000259" key="4">
    <source>
        <dbReference type="PROSITE" id="PS50961"/>
    </source>
</evidence>
<feature type="compositionally biased region" description="Low complexity" evidence="3">
    <location>
        <begin position="15"/>
        <end position="48"/>
    </location>
</feature>
<dbReference type="InterPro" id="IPR036390">
    <property type="entry name" value="WH_DNA-bd_sf"/>
</dbReference>
<dbReference type="InterPro" id="IPR006630">
    <property type="entry name" value="La_HTH"/>
</dbReference>
<proteinExistence type="predicted"/>
<evidence type="ECO:0000313" key="6">
    <source>
        <dbReference type="Proteomes" id="UP000799291"/>
    </source>
</evidence>
<evidence type="ECO:0000256" key="2">
    <source>
        <dbReference type="PROSITE-ProRule" id="PRU00332"/>
    </source>
</evidence>